<dbReference type="SUPFAM" id="SSF49599">
    <property type="entry name" value="TRAF domain-like"/>
    <property type="match status" value="1"/>
</dbReference>
<dbReference type="PROSITE" id="PS50089">
    <property type="entry name" value="ZF_RING_2"/>
    <property type="match status" value="1"/>
</dbReference>
<keyword evidence="1" id="KW-0479">Metal-binding</keyword>
<sequence length="322" mass="37209">MGWSMDRFPFALDEDLLCGICKGVFQDVVTTSCGHTFCFTCLQVWLQRTSGQTCPHCRLSLGDGKFIPVYSLRQVVNKLCIYCENRDRGCTVISRVEEVSKHNDTCGYTQHSCSQCGESFNRKDLPQHRDVCHGRKVEDDKHDDLKNGILEKRISILEIQLKHTRKKLELCEADNKRLMRELSEAKLDIQTLSKKLNLETGLEPTLPVTDMNCTHDVSPGTISELSLLITASLRRKPLHISAEFIFHRIKQHYQKYARCGNCYEYDIHMLVATAYASNWFTGEQRVVLHHWLESIAQYRKYINIKTRATVHQNDELNQLLQD</sequence>
<evidence type="ECO:0000313" key="8">
    <source>
        <dbReference type="Proteomes" id="UP001152320"/>
    </source>
</evidence>
<dbReference type="Pfam" id="PF00097">
    <property type="entry name" value="zf-C3HC4"/>
    <property type="match status" value="1"/>
</dbReference>
<dbReference type="EMBL" id="JAIZAY010000003">
    <property type="protein sequence ID" value="KAJ8045036.1"/>
    <property type="molecule type" value="Genomic_DNA"/>
</dbReference>
<dbReference type="SMART" id="SM00184">
    <property type="entry name" value="RING"/>
    <property type="match status" value="1"/>
</dbReference>
<evidence type="ECO:0000259" key="6">
    <source>
        <dbReference type="PROSITE" id="PS50089"/>
    </source>
</evidence>
<name>A0A9Q1CHG6_HOLLE</name>
<feature type="domain" description="RING-type" evidence="6">
    <location>
        <begin position="18"/>
        <end position="58"/>
    </location>
</feature>
<evidence type="ECO:0000313" key="7">
    <source>
        <dbReference type="EMBL" id="KAJ8045036.1"/>
    </source>
</evidence>
<evidence type="ECO:0000256" key="3">
    <source>
        <dbReference type="ARBA" id="ARBA00022833"/>
    </source>
</evidence>
<dbReference type="InterPro" id="IPR017907">
    <property type="entry name" value="Znf_RING_CS"/>
</dbReference>
<proteinExistence type="predicted"/>
<dbReference type="OrthoDB" id="1630758at2759"/>
<evidence type="ECO:0000256" key="5">
    <source>
        <dbReference type="SAM" id="Coils"/>
    </source>
</evidence>
<keyword evidence="8" id="KW-1185">Reference proteome</keyword>
<dbReference type="Proteomes" id="UP001152320">
    <property type="component" value="Chromosome 3"/>
</dbReference>
<evidence type="ECO:0000256" key="1">
    <source>
        <dbReference type="ARBA" id="ARBA00022723"/>
    </source>
</evidence>
<organism evidence="7 8">
    <name type="scientific">Holothuria leucospilota</name>
    <name type="common">Black long sea cucumber</name>
    <name type="synonym">Mertensiothuria leucospilota</name>
    <dbReference type="NCBI Taxonomy" id="206669"/>
    <lineage>
        <taxon>Eukaryota</taxon>
        <taxon>Metazoa</taxon>
        <taxon>Echinodermata</taxon>
        <taxon>Eleutherozoa</taxon>
        <taxon>Echinozoa</taxon>
        <taxon>Holothuroidea</taxon>
        <taxon>Aspidochirotacea</taxon>
        <taxon>Aspidochirotida</taxon>
        <taxon>Holothuriidae</taxon>
        <taxon>Holothuria</taxon>
    </lineage>
</organism>
<protein>
    <submittedName>
        <fullName evidence="7">E3 ubiquitin-protein ligase PDZRN3-B</fullName>
    </submittedName>
</protein>
<reference evidence="7" key="1">
    <citation type="submission" date="2021-10" db="EMBL/GenBank/DDBJ databases">
        <title>Tropical sea cucumber genome reveals ecological adaptation and Cuvierian tubules defense mechanism.</title>
        <authorList>
            <person name="Chen T."/>
        </authorList>
    </citation>
    <scope>NUCLEOTIDE SEQUENCE</scope>
    <source>
        <strain evidence="7">Nanhai2018</strain>
        <tissue evidence="7">Muscle</tissue>
    </source>
</reference>
<dbReference type="PROSITE" id="PS00518">
    <property type="entry name" value="ZF_RING_1"/>
    <property type="match status" value="1"/>
</dbReference>
<keyword evidence="3" id="KW-0862">Zinc</keyword>
<evidence type="ECO:0000256" key="4">
    <source>
        <dbReference type="PROSITE-ProRule" id="PRU00175"/>
    </source>
</evidence>
<dbReference type="InterPro" id="IPR018957">
    <property type="entry name" value="Znf_C3HC4_RING-type"/>
</dbReference>
<keyword evidence="2 4" id="KW-0863">Zinc-finger</keyword>
<dbReference type="SUPFAM" id="SSF57850">
    <property type="entry name" value="RING/U-box"/>
    <property type="match status" value="1"/>
</dbReference>
<dbReference type="Gene3D" id="3.30.40.10">
    <property type="entry name" value="Zinc/RING finger domain, C3HC4 (zinc finger)"/>
    <property type="match status" value="2"/>
</dbReference>
<keyword evidence="5" id="KW-0175">Coiled coil</keyword>
<accession>A0A9Q1CHG6</accession>
<dbReference type="PANTHER" id="PTHR10131">
    <property type="entry name" value="TNF RECEPTOR ASSOCIATED FACTOR"/>
    <property type="match status" value="1"/>
</dbReference>
<dbReference type="PANTHER" id="PTHR10131:SF94">
    <property type="entry name" value="TNF RECEPTOR-ASSOCIATED FACTOR 4"/>
    <property type="match status" value="1"/>
</dbReference>
<dbReference type="GO" id="GO:0008270">
    <property type="term" value="F:zinc ion binding"/>
    <property type="evidence" value="ECO:0007669"/>
    <property type="project" value="UniProtKB-KW"/>
</dbReference>
<dbReference type="AlphaFoldDB" id="A0A9Q1CHG6"/>
<feature type="coiled-coil region" evidence="5">
    <location>
        <begin position="154"/>
        <end position="195"/>
    </location>
</feature>
<evidence type="ECO:0000256" key="2">
    <source>
        <dbReference type="ARBA" id="ARBA00022771"/>
    </source>
</evidence>
<dbReference type="InterPro" id="IPR013083">
    <property type="entry name" value="Znf_RING/FYVE/PHD"/>
</dbReference>
<comment type="caution">
    <text evidence="7">The sequence shown here is derived from an EMBL/GenBank/DDBJ whole genome shotgun (WGS) entry which is preliminary data.</text>
</comment>
<gene>
    <name evidence="7" type="ORF">HOLleu_07957</name>
</gene>
<dbReference type="InterPro" id="IPR001841">
    <property type="entry name" value="Znf_RING"/>
</dbReference>